<dbReference type="SUPFAM" id="SSF52402">
    <property type="entry name" value="Adenine nucleotide alpha hydrolases-like"/>
    <property type="match status" value="1"/>
</dbReference>
<dbReference type="PATRIC" id="fig|1230454.4.peg.2581"/>
<dbReference type="Proteomes" id="UP000011575">
    <property type="component" value="Unassembled WGS sequence"/>
</dbReference>
<protein>
    <submittedName>
        <fullName evidence="2">UspA domain-containing protein</fullName>
    </submittedName>
</protein>
<gene>
    <name evidence="2" type="ORF">C461_12858</name>
</gene>
<dbReference type="RefSeq" id="WP_008001865.1">
    <property type="nucleotide sequence ID" value="NZ_AOJI01000029.1"/>
</dbReference>
<evidence type="ECO:0000313" key="2">
    <source>
        <dbReference type="EMBL" id="EMA66064.1"/>
    </source>
</evidence>
<organism evidence="2 3">
    <name type="scientific">Halorubrum aidingense JCM 13560</name>
    <dbReference type="NCBI Taxonomy" id="1230454"/>
    <lineage>
        <taxon>Archaea</taxon>
        <taxon>Methanobacteriati</taxon>
        <taxon>Methanobacteriota</taxon>
        <taxon>Stenosarchaea group</taxon>
        <taxon>Halobacteria</taxon>
        <taxon>Halobacteriales</taxon>
        <taxon>Haloferacaceae</taxon>
        <taxon>Halorubrum</taxon>
    </lineage>
</organism>
<feature type="region of interest" description="Disordered" evidence="1">
    <location>
        <begin position="1"/>
        <end position="46"/>
    </location>
</feature>
<dbReference type="EMBL" id="AOJI01000029">
    <property type="protein sequence ID" value="EMA66064.1"/>
    <property type="molecule type" value="Genomic_DNA"/>
</dbReference>
<evidence type="ECO:0000313" key="3">
    <source>
        <dbReference type="Proteomes" id="UP000011575"/>
    </source>
</evidence>
<dbReference type="OrthoDB" id="157328at2157"/>
<evidence type="ECO:0000256" key="1">
    <source>
        <dbReference type="SAM" id="MobiDB-lite"/>
    </source>
</evidence>
<comment type="caution">
    <text evidence="2">The sequence shown here is derived from an EMBL/GenBank/DDBJ whole genome shotgun (WGS) entry which is preliminary data.</text>
</comment>
<accession>M0P941</accession>
<dbReference type="STRING" id="1230454.C461_12858"/>
<sequence>MTDPRTPTDGGQPPTGDEQPATDDKQPATDDEQPPAGDEQPQTDRPTVLVPLEVLEGESLPAGTTELLANAHVVLLGYHVLPEQTATEQAREQFGETAMSKLGEFAGALEAVGATAETRLVFTHDKQTTVDRLIYEYDCLAVLVPNSAERVESVLVAVRGTVGVDRIARLVAGLFAGTEIAVTLYHVLGEGETDEDAETLLNGVRADLVERGMDADAVEILIEETETPVDAISGRGEAHDAVIMGETDPSVTTFVFGMPAEQVAERFLGPVLVVQRERPEATDASAE</sequence>
<reference evidence="2 3" key="1">
    <citation type="journal article" date="2014" name="PLoS Genet.">
        <title>Phylogenetically driven sequencing of extremely halophilic archaea reveals strategies for static and dynamic osmo-response.</title>
        <authorList>
            <person name="Becker E.A."/>
            <person name="Seitzer P.M."/>
            <person name="Tritt A."/>
            <person name="Larsen D."/>
            <person name="Krusor M."/>
            <person name="Yao A.I."/>
            <person name="Wu D."/>
            <person name="Madern D."/>
            <person name="Eisen J.A."/>
            <person name="Darling A.E."/>
            <person name="Facciotti M.T."/>
        </authorList>
    </citation>
    <scope>NUCLEOTIDE SEQUENCE [LARGE SCALE GENOMIC DNA]</scope>
    <source>
        <strain evidence="2 3">JCM 13560</strain>
    </source>
</reference>
<keyword evidence="3" id="KW-1185">Reference proteome</keyword>
<proteinExistence type="predicted"/>
<name>M0P941_9EURY</name>
<dbReference type="AlphaFoldDB" id="M0P941"/>
<dbReference type="Gene3D" id="3.40.50.12370">
    <property type="match status" value="1"/>
</dbReference>